<keyword evidence="2" id="KW-1185">Reference proteome</keyword>
<dbReference type="Proteomes" id="UP000242850">
    <property type="component" value="Unassembled WGS sequence"/>
</dbReference>
<dbReference type="OrthoDB" id="9783671at2"/>
<dbReference type="Gene3D" id="3.40.50.12110">
    <property type="match status" value="1"/>
</dbReference>
<dbReference type="Pfam" id="PF20903">
    <property type="entry name" value="SPL"/>
    <property type="match status" value="1"/>
</dbReference>
<dbReference type="AlphaFoldDB" id="A0A1H5UUD6"/>
<dbReference type="InterPro" id="IPR049539">
    <property type="entry name" value="SPL"/>
</dbReference>
<keyword evidence="1" id="KW-0456">Lyase</keyword>
<dbReference type="GO" id="GO:0042601">
    <property type="term" value="C:endospore-forming forespore"/>
    <property type="evidence" value="ECO:0007669"/>
    <property type="project" value="TreeGrafter"/>
</dbReference>
<dbReference type="RefSeq" id="WP_103895981.1">
    <property type="nucleotide sequence ID" value="NZ_FNUK01000011.1"/>
</dbReference>
<dbReference type="PANTHER" id="PTHR37822">
    <property type="entry name" value="SPORE PHOTOPRODUCT LYASE-RELATED"/>
    <property type="match status" value="1"/>
</dbReference>
<dbReference type="PANTHER" id="PTHR37822:SF2">
    <property type="entry name" value="SPORE PHOTOPRODUCT LYASE"/>
    <property type="match status" value="1"/>
</dbReference>
<organism evidence="1 2">
    <name type="scientific">Caloramator fervidus</name>
    <dbReference type="NCBI Taxonomy" id="29344"/>
    <lineage>
        <taxon>Bacteria</taxon>
        <taxon>Bacillati</taxon>
        <taxon>Bacillota</taxon>
        <taxon>Clostridia</taxon>
        <taxon>Eubacteriales</taxon>
        <taxon>Clostridiaceae</taxon>
        <taxon>Caloramator</taxon>
    </lineage>
</organism>
<accession>A0A1H5UUD6</accession>
<dbReference type="GO" id="GO:0051539">
    <property type="term" value="F:4 iron, 4 sulfur cluster binding"/>
    <property type="evidence" value="ECO:0007669"/>
    <property type="project" value="TreeGrafter"/>
</dbReference>
<dbReference type="Gene3D" id="3.80.30.30">
    <property type="match status" value="1"/>
</dbReference>
<evidence type="ECO:0000313" key="2">
    <source>
        <dbReference type="Proteomes" id="UP000242850"/>
    </source>
</evidence>
<sequence>MSLLELYQNKFSHVYVEKEILDHEKTRKILDKINNKNIILIDDYKEVFNRPKQNFLIQKLSQKLILARKKDDFLYKGSELCENFGYRNFFYASNILNCIYDCEYCYLKGLYNSSNIVIFVNIEDFLNSMDIESKDKQIYVALSYDSDILAFEGLTGFCKDYIEYAKYNKNILFEIRTKSSNFNLVFDLEIPDNVIFAWTLLPEEVISLYENKTPSLDLRLKDIKMAQSKGLEVRLSIEPLIKIKNFEHVYKNFIKKIFSELDKELIRDVNVGAFRVSKEHMKRIRKLNPYSKVFSYSFEDKKGYVSYKDEDYMREFVIDEIKKYIDKEKIY</sequence>
<dbReference type="EMBL" id="FNUK01000011">
    <property type="protein sequence ID" value="SEF78580.1"/>
    <property type="molecule type" value="Genomic_DNA"/>
</dbReference>
<evidence type="ECO:0000313" key="1">
    <source>
        <dbReference type="EMBL" id="SEF78580.1"/>
    </source>
</evidence>
<name>A0A1H5UUD6_9CLOT</name>
<dbReference type="GO" id="GO:1904047">
    <property type="term" value="F:S-adenosyl-L-methionine binding"/>
    <property type="evidence" value="ECO:0007669"/>
    <property type="project" value="TreeGrafter"/>
</dbReference>
<gene>
    <name evidence="1" type="ORF">SAMN05660865_01001</name>
</gene>
<protein>
    <submittedName>
        <fullName evidence="1">Spore photoproduct lyase</fullName>
    </submittedName>
</protein>
<proteinExistence type="predicted"/>
<dbReference type="GO" id="GO:0003913">
    <property type="term" value="F:DNA photolyase activity"/>
    <property type="evidence" value="ECO:0007669"/>
    <property type="project" value="TreeGrafter"/>
</dbReference>
<reference evidence="2" key="1">
    <citation type="submission" date="2016-10" db="EMBL/GenBank/DDBJ databases">
        <authorList>
            <person name="Varghese N."/>
            <person name="Submissions S."/>
        </authorList>
    </citation>
    <scope>NUCLEOTIDE SEQUENCE [LARGE SCALE GENOMIC DNA]</scope>
    <source>
        <strain evidence="2">DSM 5463</strain>
    </source>
</reference>